<keyword evidence="2" id="KW-1185">Reference proteome</keyword>
<accession>A0A329MMU4</accession>
<reference evidence="1 2" key="1">
    <citation type="journal article" date="2009" name="Int. J. Syst. Evol. Microbiol.">
        <title>Paenibacillus contaminans sp. nov., isolated from a contaminated laboratory plate.</title>
        <authorList>
            <person name="Chou J.H."/>
            <person name="Lee J.H."/>
            <person name="Lin M.C."/>
            <person name="Chang P.S."/>
            <person name="Arun A.B."/>
            <person name="Young C.C."/>
            <person name="Chen W.M."/>
        </authorList>
    </citation>
    <scope>NUCLEOTIDE SEQUENCE [LARGE SCALE GENOMIC DNA]</scope>
    <source>
        <strain evidence="1 2">CKOBP-6</strain>
    </source>
</reference>
<dbReference type="Proteomes" id="UP000250369">
    <property type="component" value="Unassembled WGS sequence"/>
</dbReference>
<proteinExistence type="predicted"/>
<dbReference type="EMBL" id="QMFB01000013">
    <property type="protein sequence ID" value="RAV19227.1"/>
    <property type="molecule type" value="Genomic_DNA"/>
</dbReference>
<dbReference type="OrthoDB" id="6331972at2"/>
<name>A0A329MMU4_9BACL</name>
<comment type="caution">
    <text evidence="1">The sequence shown here is derived from an EMBL/GenBank/DDBJ whole genome shotgun (WGS) entry which is preliminary data.</text>
</comment>
<sequence length="121" mass="13979">MTVKSKFTGVFERLREILKAYEALMDVKSDTSESYYLDTHKVHPLNNKPAFFGAASIKKNYVSFYLMPVYACPQLLEDASEGLKKRMQGKSCFNFKDKRLRCPLRASAFTGKSNNPRRYTF</sequence>
<evidence type="ECO:0000313" key="1">
    <source>
        <dbReference type="EMBL" id="RAV19227.1"/>
    </source>
</evidence>
<gene>
    <name evidence="1" type="ORF">DQG23_22080</name>
</gene>
<dbReference type="RefSeq" id="WP_113033045.1">
    <property type="nucleotide sequence ID" value="NZ_QMFB01000013.1"/>
</dbReference>
<evidence type="ECO:0000313" key="2">
    <source>
        <dbReference type="Proteomes" id="UP000250369"/>
    </source>
</evidence>
<dbReference type="AlphaFoldDB" id="A0A329MMU4"/>
<organism evidence="1 2">
    <name type="scientific">Paenibacillus contaminans</name>
    <dbReference type="NCBI Taxonomy" id="450362"/>
    <lineage>
        <taxon>Bacteria</taxon>
        <taxon>Bacillati</taxon>
        <taxon>Bacillota</taxon>
        <taxon>Bacilli</taxon>
        <taxon>Bacillales</taxon>
        <taxon>Paenibacillaceae</taxon>
        <taxon>Paenibacillus</taxon>
    </lineage>
</organism>
<protein>
    <recommendedName>
        <fullName evidence="3">DUF1801 domain-containing protein</fullName>
    </recommendedName>
</protein>
<evidence type="ECO:0008006" key="3">
    <source>
        <dbReference type="Google" id="ProtNLM"/>
    </source>
</evidence>